<dbReference type="EMBL" id="JBHSIS010000027">
    <property type="protein sequence ID" value="MFC4859270.1"/>
    <property type="molecule type" value="Genomic_DNA"/>
</dbReference>
<reference evidence="2" key="1">
    <citation type="journal article" date="2019" name="Int. J. Syst. Evol. Microbiol.">
        <title>The Global Catalogue of Microorganisms (GCM) 10K type strain sequencing project: providing services to taxonomists for standard genome sequencing and annotation.</title>
        <authorList>
            <consortium name="The Broad Institute Genomics Platform"/>
            <consortium name="The Broad Institute Genome Sequencing Center for Infectious Disease"/>
            <person name="Wu L."/>
            <person name="Ma J."/>
        </authorList>
    </citation>
    <scope>NUCLEOTIDE SEQUENCE [LARGE SCALE GENOMIC DNA]</scope>
    <source>
        <strain evidence="2">ZS-22-S1</strain>
    </source>
</reference>
<name>A0ABV9SFT2_9PSEU</name>
<evidence type="ECO:0000313" key="2">
    <source>
        <dbReference type="Proteomes" id="UP001595859"/>
    </source>
</evidence>
<dbReference type="RefSeq" id="WP_378062224.1">
    <property type="nucleotide sequence ID" value="NZ_JBHSIS010000027.1"/>
</dbReference>
<protein>
    <submittedName>
        <fullName evidence="1">Uncharacterized protein</fullName>
    </submittedName>
</protein>
<sequence>MGRFQDDEAGYERWLADHSDLFVLNTARSPAPNYLVLHRAICHTIASTPARGTRWTGEYIKFCGQRAELEKFAQAHAGGTASPCRLCL</sequence>
<evidence type="ECO:0000313" key="1">
    <source>
        <dbReference type="EMBL" id="MFC4859270.1"/>
    </source>
</evidence>
<comment type="caution">
    <text evidence="1">The sequence shown here is derived from an EMBL/GenBank/DDBJ whole genome shotgun (WGS) entry which is preliminary data.</text>
</comment>
<proteinExistence type="predicted"/>
<accession>A0ABV9SFT2</accession>
<gene>
    <name evidence="1" type="ORF">ACFPCV_37730</name>
</gene>
<keyword evidence="2" id="KW-1185">Reference proteome</keyword>
<organism evidence="1 2">
    <name type="scientific">Actinophytocola glycyrrhizae</name>
    <dbReference type="NCBI Taxonomy" id="2044873"/>
    <lineage>
        <taxon>Bacteria</taxon>
        <taxon>Bacillati</taxon>
        <taxon>Actinomycetota</taxon>
        <taxon>Actinomycetes</taxon>
        <taxon>Pseudonocardiales</taxon>
        <taxon>Pseudonocardiaceae</taxon>
    </lineage>
</organism>
<dbReference type="Proteomes" id="UP001595859">
    <property type="component" value="Unassembled WGS sequence"/>
</dbReference>